<dbReference type="EMBL" id="GIFC01003112">
    <property type="protein sequence ID" value="MXU85195.1"/>
    <property type="molecule type" value="Transcribed_RNA"/>
</dbReference>
<accession>A0A6B0U9B8</accession>
<dbReference type="AlphaFoldDB" id="A0A6B0U9B8"/>
<evidence type="ECO:0000313" key="1">
    <source>
        <dbReference type="EMBL" id="MXU85195.1"/>
    </source>
</evidence>
<organism evidence="1">
    <name type="scientific">Ixodes ricinus</name>
    <name type="common">Common tick</name>
    <name type="synonym">Acarus ricinus</name>
    <dbReference type="NCBI Taxonomy" id="34613"/>
    <lineage>
        <taxon>Eukaryota</taxon>
        <taxon>Metazoa</taxon>
        <taxon>Ecdysozoa</taxon>
        <taxon>Arthropoda</taxon>
        <taxon>Chelicerata</taxon>
        <taxon>Arachnida</taxon>
        <taxon>Acari</taxon>
        <taxon>Parasitiformes</taxon>
        <taxon>Ixodida</taxon>
        <taxon>Ixodoidea</taxon>
        <taxon>Ixodidae</taxon>
        <taxon>Ixodinae</taxon>
        <taxon>Ixodes</taxon>
    </lineage>
</organism>
<proteinExistence type="predicted"/>
<sequence>MLDSHLLRQRVWARFLWTMQMYPGGWTQASPSTCTGTPSSPVMVMRTDRHWAMRWCCRLMTRDAAICTVPKTATTSRILSSMAGA</sequence>
<protein>
    <submittedName>
        <fullName evidence="1">Putative secreted protein</fullName>
    </submittedName>
</protein>
<name>A0A6B0U9B8_IXORI</name>
<reference evidence="1" key="1">
    <citation type="submission" date="2019-12" db="EMBL/GenBank/DDBJ databases">
        <title>An insight into the sialome of adult female Ixodes ricinus ticks feeding for 6 days.</title>
        <authorList>
            <person name="Perner J."/>
            <person name="Ribeiro J.M.C."/>
        </authorList>
    </citation>
    <scope>NUCLEOTIDE SEQUENCE</scope>
    <source>
        <strain evidence="1">Semi-engorged</strain>
        <tissue evidence="1">Salivary glands</tissue>
    </source>
</reference>